<feature type="chain" id="PRO_5034905144" evidence="1">
    <location>
        <begin position="21"/>
        <end position="150"/>
    </location>
</feature>
<dbReference type="AlphaFoldDB" id="A0A8H4VSP5"/>
<reference evidence="2 3" key="1">
    <citation type="submission" date="2019-12" db="EMBL/GenBank/DDBJ databases">
        <authorList>
            <person name="Floudas D."/>
            <person name="Bentzer J."/>
            <person name="Ahren D."/>
            <person name="Johansson T."/>
            <person name="Persson P."/>
            <person name="Tunlid A."/>
        </authorList>
    </citation>
    <scope>NUCLEOTIDE SEQUENCE [LARGE SCALE GENOMIC DNA]</scope>
    <source>
        <strain evidence="2 3">CBS 102.39</strain>
    </source>
</reference>
<feature type="signal peptide" evidence="1">
    <location>
        <begin position="1"/>
        <end position="20"/>
    </location>
</feature>
<dbReference type="Proteomes" id="UP000521872">
    <property type="component" value="Unassembled WGS sequence"/>
</dbReference>
<keyword evidence="3" id="KW-1185">Reference proteome</keyword>
<name>A0A8H4VSP5_9AGAR</name>
<comment type="caution">
    <text evidence="2">The sequence shown here is derived from an EMBL/GenBank/DDBJ whole genome shotgun (WGS) entry which is preliminary data.</text>
</comment>
<evidence type="ECO:0000256" key="1">
    <source>
        <dbReference type="SAM" id="SignalP"/>
    </source>
</evidence>
<organism evidence="2 3">
    <name type="scientific">Agrocybe pediades</name>
    <dbReference type="NCBI Taxonomy" id="84607"/>
    <lineage>
        <taxon>Eukaryota</taxon>
        <taxon>Fungi</taxon>
        <taxon>Dikarya</taxon>
        <taxon>Basidiomycota</taxon>
        <taxon>Agaricomycotina</taxon>
        <taxon>Agaricomycetes</taxon>
        <taxon>Agaricomycetidae</taxon>
        <taxon>Agaricales</taxon>
        <taxon>Agaricineae</taxon>
        <taxon>Strophariaceae</taxon>
        <taxon>Agrocybe</taxon>
    </lineage>
</organism>
<sequence>MYFAHQLLALIMLAAAATQACVTAHVYLNNCIIGGDTLSAQVFDNGVEVCKGGVSKNLGGSNTVWCINGCQNGASFCATNNGEHATYTSPAGVVVDMGLDGPGFHMNRFQCGGTEDHPLFGTEYESCLAGATFDCGSRPRCNFCDFKATC</sequence>
<evidence type="ECO:0000313" key="2">
    <source>
        <dbReference type="EMBL" id="KAF4618599.1"/>
    </source>
</evidence>
<dbReference type="EMBL" id="JAACJL010000017">
    <property type="protein sequence ID" value="KAF4618599.1"/>
    <property type="molecule type" value="Genomic_DNA"/>
</dbReference>
<protein>
    <submittedName>
        <fullName evidence="2">Uncharacterized protein</fullName>
    </submittedName>
</protein>
<evidence type="ECO:0000313" key="3">
    <source>
        <dbReference type="Proteomes" id="UP000521872"/>
    </source>
</evidence>
<accession>A0A8H4VSP5</accession>
<keyword evidence="1" id="KW-0732">Signal</keyword>
<proteinExistence type="predicted"/>
<gene>
    <name evidence="2" type="ORF">D9613_009668</name>
</gene>